<dbReference type="InterPro" id="IPR011043">
    <property type="entry name" value="Gal_Oxase/kelch_b-propeller"/>
</dbReference>
<keyword evidence="4" id="KW-1185">Reference proteome</keyword>
<accession>A0A9Q0CK65</accession>
<reference evidence="3" key="1">
    <citation type="journal article" date="2022" name="Cell">
        <title>Repeat-based holocentromeres influence genome architecture and karyotype evolution.</title>
        <authorList>
            <person name="Hofstatter P.G."/>
            <person name="Thangavel G."/>
            <person name="Lux T."/>
            <person name="Neumann P."/>
            <person name="Vondrak T."/>
            <person name="Novak P."/>
            <person name="Zhang M."/>
            <person name="Costa L."/>
            <person name="Castellani M."/>
            <person name="Scott A."/>
            <person name="Toegelov H."/>
            <person name="Fuchs J."/>
            <person name="Mata-Sucre Y."/>
            <person name="Dias Y."/>
            <person name="Vanzela A.L.L."/>
            <person name="Huettel B."/>
            <person name="Almeida C.C.S."/>
            <person name="Simkova H."/>
            <person name="Souza G."/>
            <person name="Pedrosa-Harand A."/>
            <person name="Macas J."/>
            <person name="Mayer K.F.X."/>
            <person name="Houben A."/>
            <person name="Marques A."/>
        </authorList>
    </citation>
    <scope>NUCLEOTIDE SEQUENCE</scope>
    <source>
        <strain evidence="3">RhyBre1mFocal</strain>
    </source>
</reference>
<dbReference type="OrthoDB" id="586807at2759"/>
<comment type="caution">
    <text evidence="3">The sequence shown here is derived from an EMBL/GenBank/DDBJ whole genome shotgun (WGS) entry which is preliminary data.</text>
</comment>
<name>A0A9Q0CK65_9POAL</name>
<dbReference type="AlphaFoldDB" id="A0A9Q0CK65"/>
<evidence type="ECO:0000313" key="4">
    <source>
        <dbReference type="Proteomes" id="UP001151287"/>
    </source>
</evidence>
<dbReference type="PANTHER" id="PTHR33127:SF5">
    <property type="entry name" value="TRANSMEMBRANE PROTEIN"/>
    <property type="match status" value="1"/>
</dbReference>
<gene>
    <name evidence="3" type="ORF">LUZ63_012056</name>
</gene>
<dbReference type="InterPro" id="IPR005174">
    <property type="entry name" value="KIB1-4_b-propeller"/>
</dbReference>
<evidence type="ECO:0000259" key="2">
    <source>
        <dbReference type="Pfam" id="PF03478"/>
    </source>
</evidence>
<sequence length="374" mass="43433">MCRNMGITHSKKGNTTAEIEDKKRQIEEEERPWPDLLPELVFSIVESLSLLDRFNVSFAFPKWKPTMGLVPSMPSLLQITNLDSKYSTFKIRDPITGTFIETCCLPYRVTLLSSSYGWLLLSNYELFTVFFLNPLSKAVIRLPPIEPPYSLSACFSAPPTSPECVIFLGQFGADAIRIMFCYHGDNIWTELFFDNKESRMLLSAYEVNSVFYKGKVYWLGMDGRIGVFDPVAKSWIVHGSSDFLGGYNRYYLLVQSGDDLFRIWTCCVDFHPTVSVYKLEKHGYQWKETRSLDGHSFFISFYPSIIFSTEALQEKDRDKIYIRSSNGKYCFVYDVGSARILNRTNIFLKQPSFNCCCWIQPKWDYPSFEQLRWF</sequence>
<feature type="region of interest" description="Disordered" evidence="1">
    <location>
        <begin position="1"/>
        <end position="26"/>
    </location>
</feature>
<dbReference type="PANTHER" id="PTHR33127">
    <property type="entry name" value="TRANSMEMBRANE PROTEIN"/>
    <property type="match status" value="1"/>
</dbReference>
<proteinExistence type="predicted"/>
<evidence type="ECO:0000256" key="1">
    <source>
        <dbReference type="SAM" id="MobiDB-lite"/>
    </source>
</evidence>
<dbReference type="EMBL" id="JAMQYH010000003">
    <property type="protein sequence ID" value="KAJ1695358.1"/>
    <property type="molecule type" value="Genomic_DNA"/>
</dbReference>
<feature type="domain" description="KIB1-4 beta-propeller" evidence="2">
    <location>
        <begin position="108"/>
        <end position="334"/>
    </location>
</feature>
<organism evidence="3 4">
    <name type="scientific">Rhynchospora breviuscula</name>
    <dbReference type="NCBI Taxonomy" id="2022672"/>
    <lineage>
        <taxon>Eukaryota</taxon>
        <taxon>Viridiplantae</taxon>
        <taxon>Streptophyta</taxon>
        <taxon>Embryophyta</taxon>
        <taxon>Tracheophyta</taxon>
        <taxon>Spermatophyta</taxon>
        <taxon>Magnoliopsida</taxon>
        <taxon>Liliopsida</taxon>
        <taxon>Poales</taxon>
        <taxon>Cyperaceae</taxon>
        <taxon>Cyperoideae</taxon>
        <taxon>Rhynchosporeae</taxon>
        <taxon>Rhynchospora</taxon>
    </lineage>
</organism>
<evidence type="ECO:0000313" key="3">
    <source>
        <dbReference type="EMBL" id="KAJ1695358.1"/>
    </source>
</evidence>
<dbReference type="Pfam" id="PF03478">
    <property type="entry name" value="Beta-prop_KIB1-4"/>
    <property type="match status" value="1"/>
</dbReference>
<dbReference type="Proteomes" id="UP001151287">
    <property type="component" value="Unassembled WGS sequence"/>
</dbReference>
<dbReference type="SUPFAM" id="SSF50965">
    <property type="entry name" value="Galactose oxidase, central domain"/>
    <property type="match status" value="1"/>
</dbReference>
<protein>
    <recommendedName>
        <fullName evidence="2">KIB1-4 beta-propeller domain-containing protein</fullName>
    </recommendedName>
</protein>